<keyword evidence="2" id="KW-0813">Transport</keyword>
<comment type="caution">
    <text evidence="10">The sequence shown here is derived from an EMBL/GenBank/DDBJ whole genome shotgun (WGS) entry which is preliminary data.</text>
</comment>
<keyword evidence="7 9" id="KW-0472">Membrane</keyword>
<evidence type="ECO:0000256" key="8">
    <source>
        <dbReference type="ARBA" id="ARBA00037998"/>
    </source>
</evidence>
<name>A0ABW3VRD8_9PSEU</name>
<accession>A0ABW3VRD8</accession>
<evidence type="ECO:0000256" key="9">
    <source>
        <dbReference type="SAM" id="Phobius"/>
    </source>
</evidence>
<evidence type="ECO:0000256" key="3">
    <source>
        <dbReference type="ARBA" id="ARBA00022475"/>
    </source>
</evidence>
<sequence>MRVAVDLVANVVLLAAIFGLVNVGLVVLYRSTGVLSFAQGHLLMFGAYIMSTVQPSLGYWGGLAVTVGVIAVMGVIIYATTMRFMLGKSEFEKVVMSFLVALIITQVIDLIWSTQSRSISPPTSAVIGIGAGRLPWSSVISLGIAVGVVGVLTFLIFRTVPGLRMRALAHNETLAVYSGMRVHRLSGLAWVVAGATAAIAGVVFAQTSSVTFSLADIGLLAFPAAVLGGLKSIPGSLIGSVVLAAIFTVANYLLGGVLGGSVVYLFMLAVLLVLPFGLFGRRTAQRL</sequence>
<organism evidence="10 11">
    <name type="scientific">Pseudonocardia benzenivorans</name>
    <dbReference type="NCBI Taxonomy" id="228005"/>
    <lineage>
        <taxon>Bacteria</taxon>
        <taxon>Bacillati</taxon>
        <taxon>Actinomycetota</taxon>
        <taxon>Actinomycetes</taxon>
        <taxon>Pseudonocardiales</taxon>
        <taxon>Pseudonocardiaceae</taxon>
        <taxon>Pseudonocardia</taxon>
    </lineage>
</organism>
<feature type="transmembrane region" description="Helical" evidence="9">
    <location>
        <begin position="59"/>
        <end position="82"/>
    </location>
</feature>
<feature type="transmembrane region" description="Helical" evidence="9">
    <location>
        <begin position="134"/>
        <end position="157"/>
    </location>
</feature>
<dbReference type="RefSeq" id="WP_346089968.1">
    <property type="nucleotide sequence ID" value="NZ_BAABKS010000005.1"/>
</dbReference>
<evidence type="ECO:0000256" key="6">
    <source>
        <dbReference type="ARBA" id="ARBA00022989"/>
    </source>
</evidence>
<feature type="transmembrane region" description="Helical" evidence="9">
    <location>
        <begin position="237"/>
        <end position="255"/>
    </location>
</feature>
<evidence type="ECO:0000256" key="4">
    <source>
        <dbReference type="ARBA" id="ARBA00022692"/>
    </source>
</evidence>
<comment type="subcellular location">
    <subcellularLocation>
        <location evidence="1">Cell membrane</location>
        <topology evidence="1">Multi-pass membrane protein</topology>
    </subcellularLocation>
</comment>
<evidence type="ECO:0000256" key="5">
    <source>
        <dbReference type="ARBA" id="ARBA00022970"/>
    </source>
</evidence>
<proteinExistence type="inferred from homology"/>
<keyword evidence="3" id="KW-1003">Cell membrane</keyword>
<evidence type="ECO:0000313" key="11">
    <source>
        <dbReference type="Proteomes" id="UP001597182"/>
    </source>
</evidence>
<evidence type="ECO:0000256" key="2">
    <source>
        <dbReference type="ARBA" id="ARBA00022448"/>
    </source>
</evidence>
<evidence type="ECO:0000313" key="10">
    <source>
        <dbReference type="EMBL" id="MFD1237759.1"/>
    </source>
</evidence>
<protein>
    <submittedName>
        <fullName evidence="10">Branched-chain amino acid ABC transporter permease</fullName>
    </submittedName>
</protein>
<feature type="transmembrane region" description="Helical" evidence="9">
    <location>
        <begin position="187"/>
        <end position="205"/>
    </location>
</feature>
<feature type="transmembrane region" description="Helical" evidence="9">
    <location>
        <begin position="94"/>
        <end position="114"/>
    </location>
</feature>
<dbReference type="PANTHER" id="PTHR11795">
    <property type="entry name" value="BRANCHED-CHAIN AMINO ACID TRANSPORT SYSTEM PERMEASE PROTEIN LIVH"/>
    <property type="match status" value="1"/>
</dbReference>
<dbReference type="PANTHER" id="PTHR11795:SF451">
    <property type="entry name" value="ABC TRANSPORTER PERMEASE PROTEIN"/>
    <property type="match status" value="1"/>
</dbReference>
<keyword evidence="6 9" id="KW-1133">Transmembrane helix</keyword>
<feature type="transmembrane region" description="Helical" evidence="9">
    <location>
        <begin position="211"/>
        <end position="230"/>
    </location>
</feature>
<evidence type="ECO:0000256" key="7">
    <source>
        <dbReference type="ARBA" id="ARBA00023136"/>
    </source>
</evidence>
<keyword evidence="11" id="KW-1185">Reference proteome</keyword>
<feature type="transmembrane region" description="Helical" evidence="9">
    <location>
        <begin position="261"/>
        <end position="279"/>
    </location>
</feature>
<comment type="similarity">
    <text evidence="8">Belongs to the binding-protein-dependent transport system permease family. LivHM subfamily.</text>
</comment>
<dbReference type="InterPro" id="IPR052157">
    <property type="entry name" value="BCAA_transport_permease"/>
</dbReference>
<keyword evidence="4 9" id="KW-0812">Transmembrane</keyword>
<keyword evidence="5" id="KW-0029">Amino-acid transport</keyword>
<evidence type="ECO:0000256" key="1">
    <source>
        <dbReference type="ARBA" id="ARBA00004651"/>
    </source>
</evidence>
<gene>
    <name evidence="10" type="ORF">ACFQ34_31120</name>
</gene>
<dbReference type="Proteomes" id="UP001597182">
    <property type="component" value="Unassembled WGS sequence"/>
</dbReference>
<feature type="transmembrane region" description="Helical" evidence="9">
    <location>
        <begin position="7"/>
        <end position="29"/>
    </location>
</feature>
<dbReference type="EMBL" id="JBHTMB010000309">
    <property type="protein sequence ID" value="MFD1237759.1"/>
    <property type="molecule type" value="Genomic_DNA"/>
</dbReference>
<dbReference type="Pfam" id="PF02653">
    <property type="entry name" value="BPD_transp_2"/>
    <property type="match status" value="1"/>
</dbReference>
<reference evidence="11" key="1">
    <citation type="journal article" date="2019" name="Int. J. Syst. Evol. Microbiol.">
        <title>The Global Catalogue of Microorganisms (GCM) 10K type strain sequencing project: providing services to taxonomists for standard genome sequencing and annotation.</title>
        <authorList>
            <consortium name="The Broad Institute Genomics Platform"/>
            <consortium name="The Broad Institute Genome Sequencing Center for Infectious Disease"/>
            <person name="Wu L."/>
            <person name="Ma J."/>
        </authorList>
    </citation>
    <scope>NUCLEOTIDE SEQUENCE [LARGE SCALE GENOMIC DNA]</scope>
    <source>
        <strain evidence="11">CCUG 49018</strain>
    </source>
</reference>
<dbReference type="CDD" id="cd06582">
    <property type="entry name" value="TM_PBP1_LivH_like"/>
    <property type="match status" value="1"/>
</dbReference>
<dbReference type="InterPro" id="IPR001851">
    <property type="entry name" value="ABC_transp_permease"/>
</dbReference>